<feature type="compositionally biased region" description="Acidic residues" evidence="1">
    <location>
        <begin position="106"/>
        <end position="131"/>
    </location>
</feature>
<dbReference type="AlphaFoldDB" id="A0A0A9DM86"/>
<reference evidence="2" key="2">
    <citation type="journal article" date="2015" name="Data Brief">
        <title>Shoot transcriptome of the giant reed, Arundo donax.</title>
        <authorList>
            <person name="Barrero R.A."/>
            <person name="Guerrero F.D."/>
            <person name="Moolhuijzen P."/>
            <person name="Goolsby J.A."/>
            <person name="Tidwell J."/>
            <person name="Bellgard S.E."/>
            <person name="Bellgard M.I."/>
        </authorList>
    </citation>
    <scope>NUCLEOTIDE SEQUENCE</scope>
    <source>
        <tissue evidence="2">Shoot tissue taken approximately 20 cm above the soil surface</tissue>
    </source>
</reference>
<evidence type="ECO:0000256" key="1">
    <source>
        <dbReference type="SAM" id="MobiDB-lite"/>
    </source>
</evidence>
<evidence type="ECO:0000313" key="2">
    <source>
        <dbReference type="EMBL" id="JAD84887.1"/>
    </source>
</evidence>
<protein>
    <submittedName>
        <fullName evidence="2">Uncharacterized protein</fullName>
    </submittedName>
</protein>
<name>A0A0A9DM86_ARUDO</name>
<dbReference type="EMBL" id="GBRH01213008">
    <property type="protein sequence ID" value="JAD84887.1"/>
    <property type="molecule type" value="Transcribed_RNA"/>
</dbReference>
<organism evidence="2">
    <name type="scientific">Arundo donax</name>
    <name type="common">Giant reed</name>
    <name type="synonym">Donax arundinaceus</name>
    <dbReference type="NCBI Taxonomy" id="35708"/>
    <lineage>
        <taxon>Eukaryota</taxon>
        <taxon>Viridiplantae</taxon>
        <taxon>Streptophyta</taxon>
        <taxon>Embryophyta</taxon>
        <taxon>Tracheophyta</taxon>
        <taxon>Spermatophyta</taxon>
        <taxon>Magnoliopsida</taxon>
        <taxon>Liliopsida</taxon>
        <taxon>Poales</taxon>
        <taxon>Poaceae</taxon>
        <taxon>PACMAD clade</taxon>
        <taxon>Arundinoideae</taxon>
        <taxon>Arundineae</taxon>
        <taxon>Arundo</taxon>
    </lineage>
</organism>
<feature type="region of interest" description="Disordered" evidence="1">
    <location>
        <begin position="104"/>
        <end position="131"/>
    </location>
</feature>
<sequence length="211" mass="22429">MIILPYGLVLGVVLQHRPAQQGHGERHREVELDVVAGVVVAADEAALHILRVGAVRQAGVAAPFDAVVLRKPAGFLGVEEEERLVEGLGVLIVGRRAGLLVGDRLGDDDGETDKDEGADEGPEGPPEDLALDDDAAEVDVPVLLLGLRRAKQPALLRLVQLVVLLPRQRAAVQVHVPAVVVLRRPVGGDLERPAPVVRRVHGCYLPGGRLS</sequence>
<reference evidence="2" key="1">
    <citation type="submission" date="2014-09" db="EMBL/GenBank/DDBJ databases">
        <authorList>
            <person name="Magalhaes I.L.F."/>
            <person name="Oliveira U."/>
            <person name="Santos F.R."/>
            <person name="Vidigal T.H.D.A."/>
            <person name="Brescovit A.D."/>
            <person name="Santos A.J."/>
        </authorList>
    </citation>
    <scope>NUCLEOTIDE SEQUENCE</scope>
    <source>
        <tissue evidence="2">Shoot tissue taken approximately 20 cm above the soil surface</tissue>
    </source>
</reference>
<accession>A0A0A9DM86</accession>
<proteinExistence type="predicted"/>